<accession>A0ABS5E6I4</accession>
<dbReference type="RefSeq" id="WP_211681097.1">
    <property type="nucleotide sequence ID" value="NZ_JAGRQH010000003.1"/>
</dbReference>
<keyword evidence="2" id="KW-1185">Reference proteome</keyword>
<evidence type="ECO:0000313" key="2">
    <source>
        <dbReference type="Proteomes" id="UP000677812"/>
    </source>
</evidence>
<evidence type="ECO:0000313" key="1">
    <source>
        <dbReference type="EMBL" id="MBR0559515.1"/>
    </source>
</evidence>
<sequence>MPSFNWKGLITPALTMATPFLASLISGRGTRYETIAQQAVSSAVVTVNQGLDHVRDLIDVYDRTNPLVSEAISTFQTLASAAGVSIPSIDVIETHIKAAVGDLAAIVVQPKTPVTSG</sequence>
<organism evidence="1 2">
    <name type="scientific">Neokomagataea anthophila</name>
    <dbReference type="NCBI Taxonomy" id="2826925"/>
    <lineage>
        <taxon>Bacteria</taxon>
        <taxon>Pseudomonadati</taxon>
        <taxon>Pseudomonadota</taxon>
        <taxon>Alphaproteobacteria</taxon>
        <taxon>Acetobacterales</taxon>
        <taxon>Acetobacteraceae</taxon>
        <taxon>Neokomagataea</taxon>
    </lineage>
</organism>
<reference evidence="1 2" key="1">
    <citation type="submission" date="2021-04" db="EMBL/GenBank/DDBJ databases">
        <title>The complete genome sequence of Neokomagataea sp. TBRC 2177.</title>
        <authorList>
            <person name="Charoenyingcharoen P."/>
            <person name="Yukphan P."/>
        </authorList>
    </citation>
    <scope>NUCLEOTIDE SEQUENCE [LARGE SCALE GENOMIC DNA]</scope>
    <source>
        <strain evidence="1 2">TBRC 2177</strain>
    </source>
</reference>
<comment type="caution">
    <text evidence="1">The sequence shown here is derived from an EMBL/GenBank/DDBJ whole genome shotgun (WGS) entry which is preliminary data.</text>
</comment>
<name>A0ABS5E6I4_9PROT</name>
<protein>
    <submittedName>
        <fullName evidence="1">Uncharacterized protein</fullName>
    </submittedName>
</protein>
<dbReference type="EMBL" id="JAGRQH010000003">
    <property type="protein sequence ID" value="MBR0559515.1"/>
    <property type="molecule type" value="Genomic_DNA"/>
</dbReference>
<dbReference type="Proteomes" id="UP000677812">
    <property type="component" value="Unassembled WGS sequence"/>
</dbReference>
<gene>
    <name evidence="1" type="ORF">KB213_05525</name>
</gene>
<proteinExistence type="predicted"/>